<dbReference type="InterPro" id="IPR007709">
    <property type="entry name" value="N-FG_amidohydro"/>
</dbReference>
<name>A0A972FMW6_9FLAO</name>
<comment type="caution">
    <text evidence="1">The sequence shown here is derived from an EMBL/GenBank/DDBJ whole genome shotgun (WGS) entry which is preliminary data.</text>
</comment>
<dbReference type="Pfam" id="PF05013">
    <property type="entry name" value="FGase"/>
    <property type="match status" value="1"/>
</dbReference>
<reference evidence="1" key="1">
    <citation type="submission" date="2020-02" db="EMBL/GenBank/DDBJ databases">
        <title>Flavobacterium sp. genome.</title>
        <authorList>
            <person name="Jung H.S."/>
            <person name="Baek J.H."/>
            <person name="Jeon C.O."/>
        </authorList>
    </citation>
    <scope>NUCLEOTIDE SEQUENCE</scope>
    <source>
        <strain evidence="1">SE-s28</strain>
    </source>
</reference>
<organism evidence="1 2">
    <name type="scientific">Flavobacterium silvaticum</name>
    <dbReference type="NCBI Taxonomy" id="1852020"/>
    <lineage>
        <taxon>Bacteria</taxon>
        <taxon>Pseudomonadati</taxon>
        <taxon>Bacteroidota</taxon>
        <taxon>Flavobacteriia</taxon>
        <taxon>Flavobacteriales</taxon>
        <taxon>Flavobacteriaceae</taxon>
        <taxon>Flavobacterium</taxon>
    </lineage>
</organism>
<dbReference type="AlphaFoldDB" id="A0A972FMW6"/>
<sequence>MELFNVIKPSGNRVPIVISSPHSGTFFPEDIKRRIKPDLAAKPDDTDWFIDTLYDFAPALGITMITANYSRWVIDLNRDPKQAPLYSDGRVITGLVPTTDFNGLPLYDYGVPDDAEIEERVSRYFVPYHSKIDELLNELHSEFGKVLLWDAHSIRQFVPGIRSEKFPDLILGDNDLNSASSAIIATAFETLNKGGYKLEHNNPFKGGYITRSFGNPGGNFHALQLEMAKINYMDDSETAYNKERADKMRTLLQSTFENLILALT</sequence>
<dbReference type="Proteomes" id="UP000712080">
    <property type="component" value="Unassembled WGS sequence"/>
</dbReference>
<protein>
    <submittedName>
        <fullName evidence="1">N-formylglutamate amidohydrolase</fullName>
    </submittedName>
</protein>
<dbReference type="EMBL" id="JAAMPU010000104">
    <property type="protein sequence ID" value="NMH28165.1"/>
    <property type="molecule type" value="Genomic_DNA"/>
</dbReference>
<evidence type="ECO:0000313" key="2">
    <source>
        <dbReference type="Proteomes" id="UP000712080"/>
    </source>
</evidence>
<proteinExistence type="predicted"/>
<evidence type="ECO:0000313" key="1">
    <source>
        <dbReference type="EMBL" id="NMH28165.1"/>
    </source>
</evidence>
<gene>
    <name evidence="1" type="ORF">G6047_08990</name>
</gene>
<keyword evidence="2" id="KW-1185">Reference proteome</keyword>
<accession>A0A972FMW6</accession>
<dbReference type="RefSeq" id="WP_169527269.1">
    <property type="nucleotide sequence ID" value="NZ_JAAMPU010000104.1"/>
</dbReference>
<dbReference type="SUPFAM" id="SSF53187">
    <property type="entry name" value="Zn-dependent exopeptidases"/>
    <property type="match status" value="1"/>
</dbReference>
<dbReference type="Gene3D" id="3.40.630.40">
    <property type="entry name" value="Zn-dependent exopeptidases"/>
    <property type="match status" value="1"/>
</dbReference>